<dbReference type="GO" id="GO:0005730">
    <property type="term" value="C:nucleolus"/>
    <property type="evidence" value="ECO:0007669"/>
    <property type="project" value="TreeGrafter"/>
</dbReference>
<dbReference type="Proteomes" id="UP000045706">
    <property type="component" value="Unassembled WGS sequence"/>
</dbReference>
<dbReference type="InterPro" id="IPR001247">
    <property type="entry name" value="ExoRNase_PH_dom1"/>
</dbReference>
<feature type="domain" description="Exoribonuclease phosphorolytic" evidence="6">
    <location>
        <begin position="10"/>
        <end position="135"/>
    </location>
</feature>
<dbReference type="GO" id="GO:0071051">
    <property type="term" value="P:poly(A)-dependent snoRNA 3'-end processing"/>
    <property type="evidence" value="ECO:0007669"/>
    <property type="project" value="TreeGrafter"/>
</dbReference>
<dbReference type="SUPFAM" id="SSF54211">
    <property type="entry name" value="Ribosomal protein S5 domain 2-like"/>
    <property type="match status" value="1"/>
</dbReference>
<evidence type="ECO:0000256" key="2">
    <source>
        <dbReference type="ARBA" id="ARBA00006678"/>
    </source>
</evidence>
<dbReference type="GO" id="GO:0016075">
    <property type="term" value="P:rRNA catabolic process"/>
    <property type="evidence" value="ECO:0007669"/>
    <property type="project" value="TreeGrafter"/>
</dbReference>
<dbReference type="Gene3D" id="3.30.230.70">
    <property type="entry name" value="GHMP Kinase, N-terminal domain"/>
    <property type="match status" value="1"/>
</dbReference>
<dbReference type="GO" id="GO:0000176">
    <property type="term" value="C:nuclear exosome (RNase complex)"/>
    <property type="evidence" value="ECO:0007669"/>
    <property type="project" value="TreeGrafter"/>
</dbReference>
<dbReference type="SUPFAM" id="SSF55666">
    <property type="entry name" value="Ribonuclease PH domain 2-like"/>
    <property type="match status" value="1"/>
</dbReference>
<dbReference type="GO" id="GO:0003723">
    <property type="term" value="F:RNA binding"/>
    <property type="evidence" value="ECO:0007669"/>
    <property type="project" value="TreeGrafter"/>
</dbReference>
<dbReference type="GO" id="GO:0006364">
    <property type="term" value="P:rRNA processing"/>
    <property type="evidence" value="ECO:0007669"/>
    <property type="project" value="UniProtKB-KW"/>
</dbReference>
<accession>A0A0G4KK58</accession>
<dbReference type="InterPro" id="IPR050080">
    <property type="entry name" value="RNase_PH"/>
</dbReference>
<dbReference type="GO" id="GO:0071028">
    <property type="term" value="P:nuclear mRNA surveillance"/>
    <property type="evidence" value="ECO:0007669"/>
    <property type="project" value="TreeGrafter"/>
</dbReference>
<dbReference type="InterPro" id="IPR027408">
    <property type="entry name" value="PNPase/RNase_PH_dom_sf"/>
</dbReference>
<sequence length="249" mass="26618">MGAQLAEGRLSHLHRTDGSATFAHNDHCIVASVNGPIEAQRRDEDPFEAVIDVTVRPAAGVGGTRERQLESLLQAALQQLICTKRFPRSVFQITLQVTQTPMDDYVNSKLNQAQQNLVALPALLHAALLALISGAVPLEGVATAVIVAILQSTGEPKIVGEPSRREASEAKSLHVFGYTAKGDLLLAESEGNFTVGEWDAAAALGLKRCCGQLQGTTEGNDEGEENAQDMVRALRSITEAKAASDGRWR</sequence>
<evidence type="ECO:0000256" key="4">
    <source>
        <dbReference type="ARBA" id="ARBA00022835"/>
    </source>
</evidence>
<dbReference type="InterPro" id="IPR020568">
    <property type="entry name" value="Ribosomal_Su5_D2-typ_SF"/>
</dbReference>
<organism evidence="7 8">
    <name type="scientific">Verticillium longisporum</name>
    <name type="common">Verticillium dahliae var. longisporum</name>
    <dbReference type="NCBI Taxonomy" id="100787"/>
    <lineage>
        <taxon>Eukaryota</taxon>
        <taxon>Fungi</taxon>
        <taxon>Dikarya</taxon>
        <taxon>Ascomycota</taxon>
        <taxon>Pezizomycotina</taxon>
        <taxon>Sordariomycetes</taxon>
        <taxon>Hypocreomycetidae</taxon>
        <taxon>Glomerellales</taxon>
        <taxon>Plectosphaerellaceae</taxon>
        <taxon>Verticillium</taxon>
    </lineage>
</organism>
<dbReference type="Pfam" id="PF01138">
    <property type="entry name" value="RNase_PH"/>
    <property type="match status" value="1"/>
</dbReference>
<gene>
    <name evidence="7" type="ORF">BN1723_008925</name>
</gene>
<evidence type="ECO:0000256" key="3">
    <source>
        <dbReference type="ARBA" id="ARBA00022552"/>
    </source>
</evidence>
<keyword evidence="4" id="KW-0271">Exosome</keyword>
<evidence type="ECO:0000313" key="7">
    <source>
        <dbReference type="EMBL" id="CRK06716.1"/>
    </source>
</evidence>
<dbReference type="EMBL" id="CVQI01001114">
    <property type="protein sequence ID" value="CRK06716.1"/>
    <property type="molecule type" value="Genomic_DNA"/>
</dbReference>
<name>A0A0G4KK58_VERLO</name>
<dbReference type="PANTHER" id="PTHR11953:SF1">
    <property type="entry name" value="EXOSOME COMPLEX COMPONENT RRP46"/>
    <property type="match status" value="1"/>
</dbReference>
<dbReference type="GO" id="GO:0034475">
    <property type="term" value="P:U4 snRNA 3'-end processing"/>
    <property type="evidence" value="ECO:0007669"/>
    <property type="project" value="TreeGrafter"/>
</dbReference>
<evidence type="ECO:0000256" key="5">
    <source>
        <dbReference type="ARBA" id="ARBA00023242"/>
    </source>
</evidence>
<proteinExistence type="inferred from homology"/>
<evidence type="ECO:0000313" key="8">
    <source>
        <dbReference type="Proteomes" id="UP000045706"/>
    </source>
</evidence>
<keyword evidence="5" id="KW-0539">Nucleus</keyword>
<evidence type="ECO:0000256" key="1">
    <source>
        <dbReference type="ARBA" id="ARBA00004123"/>
    </source>
</evidence>
<dbReference type="GO" id="GO:0000177">
    <property type="term" value="C:cytoplasmic exosome (RNase complex)"/>
    <property type="evidence" value="ECO:0007669"/>
    <property type="project" value="TreeGrafter"/>
</dbReference>
<reference evidence="8" key="1">
    <citation type="submission" date="2015-05" db="EMBL/GenBank/DDBJ databases">
        <authorList>
            <person name="Fogelqvist Johan"/>
        </authorList>
    </citation>
    <scope>NUCLEOTIDE SEQUENCE [LARGE SCALE GENOMIC DNA]</scope>
</reference>
<protein>
    <recommendedName>
        <fullName evidence="6">Exoribonuclease phosphorolytic domain-containing protein</fullName>
    </recommendedName>
</protein>
<keyword evidence="3" id="KW-0698">rRNA processing</keyword>
<dbReference type="AlphaFoldDB" id="A0A0G4KK58"/>
<dbReference type="PANTHER" id="PTHR11953">
    <property type="entry name" value="EXOSOME COMPLEX COMPONENT"/>
    <property type="match status" value="1"/>
</dbReference>
<comment type="subcellular location">
    <subcellularLocation>
        <location evidence="1">Nucleus</location>
    </subcellularLocation>
</comment>
<dbReference type="InterPro" id="IPR036345">
    <property type="entry name" value="ExoRNase_PH_dom2_sf"/>
</dbReference>
<evidence type="ECO:0000259" key="6">
    <source>
        <dbReference type="Pfam" id="PF01138"/>
    </source>
</evidence>
<comment type="similarity">
    <text evidence="2">Belongs to the RNase PH family.</text>
</comment>